<dbReference type="EMBL" id="AASE01000013">
    <property type="protein sequence ID" value="EAT58757.1"/>
    <property type="molecule type" value="Genomic_DNA"/>
</dbReference>
<dbReference type="Gene3D" id="3.40.50.2000">
    <property type="entry name" value="Glycogen Phosphorylase B"/>
    <property type="match status" value="2"/>
</dbReference>
<evidence type="ECO:0000256" key="7">
    <source>
        <dbReference type="ARBA" id="ARBA00023056"/>
    </source>
</evidence>
<feature type="domain" description="Starch synthase catalytic" evidence="10">
    <location>
        <begin position="7"/>
        <end position="250"/>
    </location>
</feature>
<dbReference type="SUPFAM" id="SSF53756">
    <property type="entry name" value="UDP-Glycosyltransferase/glycogen phosphorylase"/>
    <property type="match status" value="1"/>
</dbReference>
<dbReference type="NCBIfam" id="NF010698">
    <property type="entry name" value="PRK14098.1"/>
    <property type="match status" value="1"/>
</dbReference>
<dbReference type="InterPro" id="IPR011835">
    <property type="entry name" value="GS/SS"/>
</dbReference>
<proteinExistence type="inferred from homology"/>
<evidence type="ECO:0000256" key="4">
    <source>
        <dbReference type="ARBA" id="ARBA00010281"/>
    </source>
</evidence>
<evidence type="ECO:0000256" key="3">
    <source>
        <dbReference type="ARBA" id="ARBA00004964"/>
    </source>
</evidence>
<dbReference type="HAMAP" id="MF_00484">
    <property type="entry name" value="Glycogen_synth"/>
    <property type="match status" value="1"/>
</dbReference>
<dbReference type="InterPro" id="IPR001296">
    <property type="entry name" value="Glyco_trans_1"/>
</dbReference>
<protein>
    <recommendedName>
        <fullName evidence="8">Glycogen synthase</fullName>
        <ecNumber evidence="8">2.4.1.21</ecNumber>
    </recommendedName>
    <alternativeName>
        <fullName evidence="8">Starch [bacterial glycogen] synthase</fullName>
    </alternativeName>
</protein>
<evidence type="ECO:0000313" key="12">
    <source>
        <dbReference type="Proteomes" id="UP000004162"/>
    </source>
</evidence>
<comment type="catalytic activity">
    <reaction evidence="1 8">
        <text>[(1-&gt;4)-alpha-D-glucosyl](n) + ADP-alpha-D-glucose = [(1-&gt;4)-alpha-D-glucosyl](n+1) + ADP + H(+)</text>
        <dbReference type="Rhea" id="RHEA:18189"/>
        <dbReference type="Rhea" id="RHEA-COMP:9584"/>
        <dbReference type="Rhea" id="RHEA-COMP:9587"/>
        <dbReference type="ChEBI" id="CHEBI:15378"/>
        <dbReference type="ChEBI" id="CHEBI:15444"/>
        <dbReference type="ChEBI" id="CHEBI:57498"/>
        <dbReference type="ChEBI" id="CHEBI:456216"/>
        <dbReference type="EC" id="2.4.1.21"/>
    </reaction>
</comment>
<evidence type="ECO:0000256" key="8">
    <source>
        <dbReference type="HAMAP-Rule" id="MF_00484"/>
    </source>
</evidence>
<dbReference type="GO" id="GO:0004373">
    <property type="term" value="F:alpha-1,4-glucan glucosyltransferase (UDP-glucose donor) activity"/>
    <property type="evidence" value="ECO:0007669"/>
    <property type="project" value="InterPro"/>
</dbReference>
<evidence type="ECO:0000259" key="9">
    <source>
        <dbReference type="Pfam" id="PF00534"/>
    </source>
</evidence>
<keyword evidence="12" id="KW-1185">Reference proteome</keyword>
<name>Q0YR33_9CHLB</name>
<evidence type="ECO:0000259" key="10">
    <source>
        <dbReference type="Pfam" id="PF08323"/>
    </source>
</evidence>
<dbReference type="InterPro" id="IPR013534">
    <property type="entry name" value="Starch_synth_cat_dom"/>
</dbReference>
<feature type="domain" description="Glycosyl transferase family 1" evidence="9">
    <location>
        <begin position="304"/>
        <end position="452"/>
    </location>
</feature>
<dbReference type="Pfam" id="PF00534">
    <property type="entry name" value="Glycos_transf_1"/>
    <property type="match status" value="1"/>
</dbReference>
<comment type="function">
    <text evidence="2 8">Synthesizes alpha-1,4-glucan chains using ADP-glucose.</text>
</comment>
<evidence type="ECO:0000256" key="6">
    <source>
        <dbReference type="ARBA" id="ARBA00022679"/>
    </source>
</evidence>
<evidence type="ECO:0000256" key="1">
    <source>
        <dbReference type="ARBA" id="ARBA00001478"/>
    </source>
</evidence>
<comment type="pathway">
    <text evidence="3 8">Glycan biosynthesis; glycogen biosynthesis.</text>
</comment>
<reference evidence="11 12" key="1">
    <citation type="submission" date="2006-07" db="EMBL/GenBank/DDBJ databases">
        <title>Annotation of the draft genome assembly of Chlorobium ferroxidans DSM 13031.</title>
        <authorList>
            <consortium name="US DOE Joint Genome Institute (JGI-ORNL)"/>
            <person name="Larimer F."/>
            <person name="Land M."/>
            <person name="Hauser L."/>
        </authorList>
    </citation>
    <scope>NUCLEOTIDE SEQUENCE [LARGE SCALE GENOMIC DNA]</scope>
    <source>
        <strain evidence="11 12">DSM 13031</strain>
    </source>
</reference>
<dbReference type="GO" id="GO:0005978">
    <property type="term" value="P:glycogen biosynthetic process"/>
    <property type="evidence" value="ECO:0007669"/>
    <property type="project" value="UniProtKB-UniRule"/>
</dbReference>
<dbReference type="CDD" id="cd03791">
    <property type="entry name" value="GT5_Glycogen_synthase_DULL1-like"/>
    <property type="match status" value="1"/>
</dbReference>
<dbReference type="Pfam" id="PF08323">
    <property type="entry name" value="Glyco_transf_5"/>
    <property type="match status" value="1"/>
</dbReference>
<comment type="caution">
    <text evidence="11">The sequence shown here is derived from an EMBL/GenBank/DDBJ whole genome shotgun (WGS) entry which is preliminary data.</text>
</comment>
<evidence type="ECO:0000256" key="5">
    <source>
        <dbReference type="ARBA" id="ARBA00022676"/>
    </source>
</evidence>
<dbReference type="PANTHER" id="PTHR45825:SF11">
    <property type="entry name" value="ALPHA AMYLASE DOMAIN-CONTAINING PROTEIN"/>
    <property type="match status" value="1"/>
</dbReference>
<dbReference type="GO" id="GO:0009011">
    <property type="term" value="F:alpha-1,4-glucan glucosyltransferase (ADP-glucose donor) activity"/>
    <property type="evidence" value="ECO:0007669"/>
    <property type="project" value="UniProtKB-UniRule"/>
</dbReference>
<dbReference type="UniPathway" id="UPA00164"/>
<keyword evidence="7 8" id="KW-0320">Glycogen biosynthesis</keyword>
<dbReference type="AlphaFoldDB" id="Q0YR33"/>
<gene>
    <name evidence="8" type="primary">glgA</name>
    <name evidence="11" type="ORF">CferDRAFT_0684</name>
</gene>
<dbReference type="OrthoDB" id="9808590at2"/>
<feature type="binding site" evidence="8">
    <location>
        <position position="20"/>
    </location>
    <ligand>
        <name>ADP-alpha-D-glucose</name>
        <dbReference type="ChEBI" id="CHEBI:57498"/>
    </ligand>
</feature>
<dbReference type="PANTHER" id="PTHR45825">
    <property type="entry name" value="GRANULE-BOUND STARCH SYNTHASE 1, CHLOROPLASTIC/AMYLOPLASTIC"/>
    <property type="match status" value="1"/>
</dbReference>
<dbReference type="Proteomes" id="UP000004162">
    <property type="component" value="Unassembled WGS sequence"/>
</dbReference>
<evidence type="ECO:0000313" key="11">
    <source>
        <dbReference type="EMBL" id="EAT58757.1"/>
    </source>
</evidence>
<accession>Q0YR33</accession>
<comment type="similarity">
    <text evidence="4 8">Belongs to the glycosyltransferase 1 family. Bacterial/plant glycogen synthase subfamily.</text>
</comment>
<sequence>MSRRNFKVLYVSGEVSPFVRISALADFMASFPQALEEEGFEARIMMPKYGTINDRKFRLHDVLRLSDIEVHLKEKTDLLNVKVTALPSSKIQTYFLYNEKYFKRNGLFTDIAAENDLKATAEKVIFFNVGVLETLQRLGWKPDIIHCHDWQASLIPLLLKTVYADHEFFREIKTVLTIHNIYRQGILPFKVFQKQLPEEVSSALHRKNDEVNMLYTGVENVDLLTTTSKRYAEEIVHDGVQTYGLGRVLEEHQDNFHGIVNGIDTRQWNPSTDKLIKKRFGLENMEGKLDNKKTLLEEAGLPYREGVPVVGVIANFDEFQGAELLQASLEQLVALDIQLVIYGSGDKKYEKVFQDFAAEHPEQVSVQTEYSDTFFHLAIAGLDILLMPGKIEACGMIQMFAMNYGTIPVVYAGGGIVETIDELSGSNGSGFIFHEYTAEALTLKLQEAIECYQNGEFWQQIVSEAMNRDFAWKNSAEEYGELYRKLLEKP</sequence>
<organism evidence="11 12">
    <name type="scientific">Chlorobium ferrooxidans DSM 13031</name>
    <dbReference type="NCBI Taxonomy" id="377431"/>
    <lineage>
        <taxon>Bacteria</taxon>
        <taxon>Pseudomonadati</taxon>
        <taxon>Chlorobiota</taxon>
        <taxon>Chlorobiia</taxon>
        <taxon>Chlorobiales</taxon>
        <taxon>Chlorobiaceae</taxon>
        <taxon>Chlorobium/Pelodictyon group</taxon>
        <taxon>Chlorobium</taxon>
    </lineage>
</organism>
<dbReference type="RefSeq" id="WP_006366592.1">
    <property type="nucleotide sequence ID" value="NZ_AASE01000013.1"/>
</dbReference>
<dbReference type="NCBIfam" id="TIGR02095">
    <property type="entry name" value="glgA"/>
    <property type="match status" value="1"/>
</dbReference>
<reference evidence="11 12" key="2">
    <citation type="submission" date="2006-07" db="EMBL/GenBank/DDBJ databases">
        <title>Sequencing of the draft genome and assembly of Chlorobium ferroxidans DSM 13031.</title>
        <authorList>
            <consortium name="US DOE Joint Genome Institute (JGI-PGF)"/>
            <person name="Copeland A."/>
            <person name="Lucas S."/>
            <person name="Lapidus A."/>
            <person name="Barry K."/>
            <person name="Glavina del Rio T."/>
            <person name="Dalin E."/>
            <person name="Tice H."/>
            <person name="Bruce D."/>
            <person name="Pitluck S."/>
            <person name="Richardson P."/>
        </authorList>
    </citation>
    <scope>NUCLEOTIDE SEQUENCE [LARGE SCALE GENOMIC DNA]</scope>
    <source>
        <strain evidence="11 12">DSM 13031</strain>
    </source>
</reference>
<keyword evidence="6 8" id="KW-0808">Transferase</keyword>
<dbReference type="EC" id="2.4.1.21" evidence="8"/>
<evidence type="ECO:0000256" key="2">
    <source>
        <dbReference type="ARBA" id="ARBA00002764"/>
    </source>
</evidence>
<keyword evidence="5 8" id="KW-0328">Glycosyltransferase</keyword>